<reference evidence="1 2" key="1">
    <citation type="journal article" date="2016" name="Nat. Commun.">
        <title>Thousands of microbial genomes shed light on interconnected biogeochemical processes in an aquifer system.</title>
        <authorList>
            <person name="Anantharaman K."/>
            <person name="Brown C.T."/>
            <person name="Hug L.A."/>
            <person name="Sharon I."/>
            <person name="Castelle C.J."/>
            <person name="Probst A.J."/>
            <person name="Thomas B.C."/>
            <person name="Singh A."/>
            <person name="Wilkins M.J."/>
            <person name="Karaoz U."/>
            <person name="Brodie E.L."/>
            <person name="Williams K.H."/>
            <person name="Hubbard S.S."/>
            <person name="Banfield J.F."/>
        </authorList>
    </citation>
    <scope>NUCLEOTIDE SEQUENCE [LARGE SCALE GENOMIC DNA]</scope>
</reference>
<dbReference type="EMBL" id="MHLL01000016">
    <property type="protein sequence ID" value="OGZ09720.1"/>
    <property type="molecule type" value="Genomic_DNA"/>
</dbReference>
<name>A0A1G2D9W6_9BACT</name>
<dbReference type="AlphaFoldDB" id="A0A1G2D9W6"/>
<sequence length="211" mass="23466">MNQHSVGCPTISFRADLSGEPEERHAAFVAAVDFYETLFPNDAAEKEVRTELAAVDNARLFDVVQDPADKLLVRDIRRVLGPRRRLPSLSSEEREDAVKKDSRCVRSVLVASWLEILRMASARASDFVRLDQSLLPPYAPDDDGTGEGSWRTGVVSMPTVYFLRREASGRVFDAFISQVRAVLDEKGEFPLFACPKTTIKKSSSGYLVLLG</sequence>
<evidence type="ECO:0000313" key="2">
    <source>
        <dbReference type="Proteomes" id="UP000177996"/>
    </source>
</evidence>
<protein>
    <submittedName>
        <fullName evidence="1">Uncharacterized protein</fullName>
    </submittedName>
</protein>
<accession>A0A1G2D9W6</accession>
<organism evidence="1 2">
    <name type="scientific">Candidatus Lloydbacteria bacterium RIFCSPHIGHO2_02_FULL_50_13</name>
    <dbReference type="NCBI Taxonomy" id="1798661"/>
    <lineage>
        <taxon>Bacteria</taxon>
        <taxon>Candidatus Lloydiibacteriota</taxon>
    </lineage>
</organism>
<gene>
    <name evidence="1" type="ORF">A3D65_05330</name>
</gene>
<comment type="caution">
    <text evidence="1">The sequence shown here is derived from an EMBL/GenBank/DDBJ whole genome shotgun (WGS) entry which is preliminary data.</text>
</comment>
<dbReference type="Proteomes" id="UP000177996">
    <property type="component" value="Unassembled WGS sequence"/>
</dbReference>
<evidence type="ECO:0000313" key="1">
    <source>
        <dbReference type="EMBL" id="OGZ09720.1"/>
    </source>
</evidence>
<dbReference type="STRING" id="1798661.A3D65_05330"/>
<proteinExistence type="predicted"/>